<gene>
    <name evidence="1" type="ORF">METZ01_LOCUS243324</name>
</gene>
<accession>A0A382HT72</accession>
<dbReference type="PROSITE" id="PS51257">
    <property type="entry name" value="PROKAR_LIPOPROTEIN"/>
    <property type="match status" value="1"/>
</dbReference>
<protein>
    <recommendedName>
        <fullName evidence="2">YokE-like PH domain-containing protein</fullName>
    </recommendedName>
</protein>
<organism evidence="1">
    <name type="scientific">marine metagenome</name>
    <dbReference type="NCBI Taxonomy" id="408172"/>
    <lineage>
        <taxon>unclassified sequences</taxon>
        <taxon>metagenomes</taxon>
        <taxon>ecological metagenomes</taxon>
    </lineage>
</organism>
<name>A0A382HT72_9ZZZZ</name>
<reference evidence="1" key="1">
    <citation type="submission" date="2018-05" db="EMBL/GenBank/DDBJ databases">
        <authorList>
            <person name="Lanie J.A."/>
            <person name="Ng W.-L."/>
            <person name="Kazmierczak K.M."/>
            <person name="Andrzejewski T.M."/>
            <person name="Davidsen T.M."/>
            <person name="Wayne K.J."/>
            <person name="Tettelin H."/>
            <person name="Glass J.I."/>
            <person name="Rusch D."/>
            <person name="Podicherti R."/>
            <person name="Tsui H.-C.T."/>
            <person name="Winkler M.E."/>
        </authorList>
    </citation>
    <scope>NUCLEOTIDE SEQUENCE</scope>
</reference>
<sequence>MKKLLLLKSLLASLLICLLFLSGCDNWDESGVKLYNEMPSYALKYIEENKILDAKEKLLAYYDVTLSLDSSEATILTNKRVIYHKNKKNMNIKYTDIDEIEHRDEGFPNGDIILIKSVKGEIMKIEIAPLNDGKVFLDVLRAQLKN</sequence>
<proteinExistence type="predicted"/>
<dbReference type="EMBL" id="UINC01063146">
    <property type="protein sequence ID" value="SVB90470.1"/>
    <property type="molecule type" value="Genomic_DNA"/>
</dbReference>
<evidence type="ECO:0008006" key="2">
    <source>
        <dbReference type="Google" id="ProtNLM"/>
    </source>
</evidence>
<evidence type="ECO:0000313" key="1">
    <source>
        <dbReference type="EMBL" id="SVB90470.1"/>
    </source>
</evidence>
<dbReference type="AlphaFoldDB" id="A0A382HT72"/>